<proteinExistence type="predicted"/>
<dbReference type="GO" id="GO:0016020">
    <property type="term" value="C:membrane"/>
    <property type="evidence" value="ECO:0007669"/>
    <property type="project" value="InterPro"/>
</dbReference>
<dbReference type="OrthoDB" id="5975154at2759"/>
<protein>
    <recommendedName>
        <fullName evidence="2">Neurotransmitter-gated ion-channel transmembrane domain-containing protein</fullName>
    </recommendedName>
</protein>
<feature type="domain" description="Neurotransmitter-gated ion-channel transmembrane" evidence="2">
    <location>
        <begin position="1"/>
        <end position="64"/>
    </location>
</feature>
<keyword evidence="1" id="KW-0472">Membrane</keyword>
<keyword evidence="1" id="KW-0812">Transmembrane</keyword>
<gene>
    <name evidence="3" type="ORF">NTEN_LOCUS19518</name>
</gene>
<evidence type="ECO:0000313" key="4">
    <source>
        <dbReference type="Proteomes" id="UP000479000"/>
    </source>
</evidence>
<dbReference type="GO" id="GO:0006811">
    <property type="term" value="P:monoatomic ion transport"/>
    <property type="evidence" value="ECO:0007669"/>
    <property type="project" value="InterPro"/>
</dbReference>
<dbReference type="Proteomes" id="UP000479000">
    <property type="component" value="Unassembled WGS sequence"/>
</dbReference>
<dbReference type="Pfam" id="PF02932">
    <property type="entry name" value="Neur_chan_memb"/>
    <property type="match status" value="1"/>
</dbReference>
<dbReference type="InterPro" id="IPR038050">
    <property type="entry name" value="Neuro_actylchol_rec"/>
</dbReference>
<organism evidence="3 4">
    <name type="scientific">Nesidiocoris tenuis</name>
    <dbReference type="NCBI Taxonomy" id="355587"/>
    <lineage>
        <taxon>Eukaryota</taxon>
        <taxon>Metazoa</taxon>
        <taxon>Ecdysozoa</taxon>
        <taxon>Arthropoda</taxon>
        <taxon>Hexapoda</taxon>
        <taxon>Insecta</taxon>
        <taxon>Pterygota</taxon>
        <taxon>Neoptera</taxon>
        <taxon>Paraneoptera</taxon>
        <taxon>Hemiptera</taxon>
        <taxon>Heteroptera</taxon>
        <taxon>Panheteroptera</taxon>
        <taxon>Cimicomorpha</taxon>
        <taxon>Miridae</taxon>
        <taxon>Dicyphina</taxon>
        <taxon>Nesidiocoris</taxon>
    </lineage>
</organism>
<keyword evidence="1" id="KW-1133">Transmembrane helix</keyword>
<evidence type="ECO:0000259" key="2">
    <source>
        <dbReference type="Pfam" id="PF02932"/>
    </source>
</evidence>
<name>A0A6H5HFL0_9HEMI</name>
<accession>A0A6H5HFL0</accession>
<keyword evidence="4" id="KW-1185">Reference proteome</keyword>
<reference evidence="3 4" key="1">
    <citation type="submission" date="2020-02" db="EMBL/GenBank/DDBJ databases">
        <authorList>
            <person name="Ferguson B K."/>
        </authorList>
    </citation>
    <scope>NUCLEOTIDE SEQUENCE [LARGE SCALE GENOMIC DNA]</scope>
</reference>
<dbReference type="InterPro" id="IPR036719">
    <property type="entry name" value="Neuro-gated_channel_TM_sf"/>
</dbReference>
<dbReference type="InterPro" id="IPR006029">
    <property type="entry name" value="Neurotrans-gated_channel_TM"/>
</dbReference>
<feature type="transmembrane region" description="Helical" evidence="1">
    <location>
        <begin position="20"/>
        <end position="41"/>
    </location>
</feature>
<dbReference type="SUPFAM" id="SSF90112">
    <property type="entry name" value="Neurotransmitter-gated ion-channel transmembrane pore"/>
    <property type="match status" value="1"/>
</dbReference>
<dbReference type="EMBL" id="CADCXU010028680">
    <property type="protein sequence ID" value="CAB0015153.1"/>
    <property type="molecule type" value="Genomic_DNA"/>
</dbReference>
<evidence type="ECO:0000313" key="3">
    <source>
        <dbReference type="EMBL" id="CAB0015153.1"/>
    </source>
</evidence>
<dbReference type="Gene3D" id="1.20.58.390">
    <property type="entry name" value="Neurotransmitter-gated ion-channel transmembrane domain"/>
    <property type="match status" value="1"/>
</dbReference>
<dbReference type="AlphaFoldDB" id="A0A6H5HFL0"/>
<feature type="transmembrane region" description="Helical" evidence="1">
    <location>
        <begin position="61"/>
        <end position="79"/>
    </location>
</feature>
<evidence type="ECO:0000256" key="1">
    <source>
        <dbReference type="SAM" id="Phobius"/>
    </source>
</evidence>
<sequence length="289" mass="32719">MFFLLISEIIPSTSLALPLLGKYLLFTMVLVGLCVVITILVLNVHYRKPSTHKMSPCVRKVFIRFSGLIGALGGGYNGLPSMVGLDESLSDVAVRKKYPFELEKAIHNVKFIQHHTQRQDEFDAFDHFLAQQAETWTSLRRHREADPRIPLQVEVIHHQATRQQVIRQILMLTQVRLAIRQLVVELQVIHQLLEEAIPLVQVVIPLRLVAILPLLVAIPPRQVDMASHNHIHPGHSRAFSLKATLSRNRATVRLQWVTLQLGESEPQSHNSPLLLEVSAIICLYNPSSK</sequence>